<feature type="compositionally biased region" description="Polar residues" evidence="1">
    <location>
        <begin position="1"/>
        <end position="15"/>
    </location>
</feature>
<comment type="caution">
    <text evidence="3">The sequence shown here is derived from an EMBL/GenBank/DDBJ whole genome shotgun (WGS) entry which is preliminary data.</text>
</comment>
<keyword evidence="2" id="KW-0472">Membrane</keyword>
<keyword evidence="4" id="KW-1185">Reference proteome</keyword>
<organism evidence="3 4">
    <name type="scientific">Parelaphostrongylus tenuis</name>
    <name type="common">Meningeal worm</name>
    <dbReference type="NCBI Taxonomy" id="148309"/>
    <lineage>
        <taxon>Eukaryota</taxon>
        <taxon>Metazoa</taxon>
        <taxon>Ecdysozoa</taxon>
        <taxon>Nematoda</taxon>
        <taxon>Chromadorea</taxon>
        <taxon>Rhabditida</taxon>
        <taxon>Rhabditina</taxon>
        <taxon>Rhabditomorpha</taxon>
        <taxon>Strongyloidea</taxon>
        <taxon>Metastrongylidae</taxon>
        <taxon>Parelaphostrongylus</taxon>
    </lineage>
</organism>
<proteinExistence type="predicted"/>
<feature type="region of interest" description="Disordered" evidence="1">
    <location>
        <begin position="1"/>
        <end position="28"/>
    </location>
</feature>
<sequence>MTVVNVTPDSATSSDIDNEGDSHSYQKSPLTSTETFLIVSFLALFSLIYLIYAQHHKILFYVMTSLIALWIMLVYTAGIFSVLYMIIVDYDYKAQDENNKDNEAQQESSI</sequence>
<feature type="transmembrane region" description="Helical" evidence="2">
    <location>
        <begin position="35"/>
        <end position="52"/>
    </location>
</feature>
<dbReference type="AlphaFoldDB" id="A0AAD5WKJ9"/>
<dbReference type="Proteomes" id="UP001196413">
    <property type="component" value="Unassembled WGS sequence"/>
</dbReference>
<dbReference type="EMBL" id="JAHQIW010007197">
    <property type="protein sequence ID" value="KAJ1372848.1"/>
    <property type="molecule type" value="Genomic_DNA"/>
</dbReference>
<evidence type="ECO:0000256" key="1">
    <source>
        <dbReference type="SAM" id="MobiDB-lite"/>
    </source>
</evidence>
<feature type="transmembrane region" description="Helical" evidence="2">
    <location>
        <begin position="59"/>
        <end position="87"/>
    </location>
</feature>
<name>A0AAD5WKJ9_PARTN</name>
<keyword evidence="2" id="KW-0812">Transmembrane</keyword>
<reference evidence="3" key="1">
    <citation type="submission" date="2021-06" db="EMBL/GenBank/DDBJ databases">
        <title>Parelaphostrongylus tenuis whole genome reference sequence.</title>
        <authorList>
            <person name="Garwood T.J."/>
            <person name="Larsen P.A."/>
            <person name="Fountain-Jones N.M."/>
            <person name="Garbe J.R."/>
            <person name="Macchietto M.G."/>
            <person name="Kania S.A."/>
            <person name="Gerhold R.W."/>
            <person name="Richards J.E."/>
            <person name="Wolf T.M."/>
        </authorList>
    </citation>
    <scope>NUCLEOTIDE SEQUENCE</scope>
    <source>
        <strain evidence="3">MNPRO001-30</strain>
        <tissue evidence="3">Meninges</tissue>
    </source>
</reference>
<gene>
    <name evidence="3" type="ORF">KIN20_035132</name>
</gene>
<evidence type="ECO:0000256" key="2">
    <source>
        <dbReference type="SAM" id="Phobius"/>
    </source>
</evidence>
<evidence type="ECO:0000313" key="3">
    <source>
        <dbReference type="EMBL" id="KAJ1372848.1"/>
    </source>
</evidence>
<evidence type="ECO:0000313" key="4">
    <source>
        <dbReference type="Proteomes" id="UP001196413"/>
    </source>
</evidence>
<accession>A0AAD5WKJ9</accession>
<keyword evidence="2" id="KW-1133">Transmembrane helix</keyword>
<protein>
    <submittedName>
        <fullName evidence="3">Uncharacterized protein</fullName>
    </submittedName>
</protein>